<gene>
    <name evidence="1" type="ORF">ACFQ21_13570</name>
</gene>
<dbReference type="Gene3D" id="1.25.10.10">
    <property type="entry name" value="Leucine-rich Repeat Variant"/>
    <property type="match status" value="1"/>
</dbReference>
<name>A0ABW3K4I1_9BACT</name>
<evidence type="ECO:0000313" key="2">
    <source>
        <dbReference type="Proteomes" id="UP001597112"/>
    </source>
</evidence>
<dbReference type="InterPro" id="IPR049796">
    <property type="entry name" value="CdiI_Ct-like"/>
</dbReference>
<evidence type="ECO:0000313" key="1">
    <source>
        <dbReference type="EMBL" id="MFD1000346.1"/>
    </source>
</evidence>
<proteinExistence type="predicted"/>
<organism evidence="1 2">
    <name type="scientific">Ohtaekwangia kribbensis</name>
    <dbReference type="NCBI Taxonomy" id="688913"/>
    <lineage>
        <taxon>Bacteria</taxon>
        <taxon>Pseudomonadati</taxon>
        <taxon>Bacteroidota</taxon>
        <taxon>Cytophagia</taxon>
        <taxon>Cytophagales</taxon>
        <taxon>Fulvivirgaceae</taxon>
        <taxon>Ohtaekwangia</taxon>
    </lineage>
</organism>
<dbReference type="EMBL" id="JBHTKA010000004">
    <property type="protein sequence ID" value="MFD1000346.1"/>
    <property type="molecule type" value="Genomic_DNA"/>
</dbReference>
<dbReference type="InterPro" id="IPR016024">
    <property type="entry name" value="ARM-type_fold"/>
</dbReference>
<dbReference type="CDD" id="cd20694">
    <property type="entry name" value="CdiI_Ct-like"/>
    <property type="match status" value="1"/>
</dbReference>
<accession>A0ABW3K4I1</accession>
<dbReference type="Proteomes" id="UP001597112">
    <property type="component" value="Unassembled WGS sequence"/>
</dbReference>
<comment type="caution">
    <text evidence="1">The sequence shown here is derived from an EMBL/GenBank/DDBJ whole genome shotgun (WGS) entry which is preliminary data.</text>
</comment>
<evidence type="ECO:0008006" key="3">
    <source>
        <dbReference type="Google" id="ProtNLM"/>
    </source>
</evidence>
<sequence length="191" mass="21536">MTNGKYIDYYDFDSDRVNQLLNSPNVKDKLDALLTTVLGSSDYETSDKLVFQFANSDELDLRRNAILCIGHLVRIHKKIDLGKYIPILDGILSSQDDELVDNAEDALNDIWIFFDKEKIKGSSNNDCVGRYFNILAISDSAERDETYDKGINALEELTKTESNPSVKRAQKTSLEYLNNLRNAASSPQQSA</sequence>
<keyword evidence="2" id="KW-1185">Reference proteome</keyword>
<dbReference type="SUPFAM" id="SSF48371">
    <property type="entry name" value="ARM repeat"/>
    <property type="match status" value="1"/>
</dbReference>
<reference evidence="2" key="1">
    <citation type="journal article" date="2019" name="Int. J. Syst. Evol. Microbiol.">
        <title>The Global Catalogue of Microorganisms (GCM) 10K type strain sequencing project: providing services to taxonomists for standard genome sequencing and annotation.</title>
        <authorList>
            <consortium name="The Broad Institute Genomics Platform"/>
            <consortium name="The Broad Institute Genome Sequencing Center for Infectious Disease"/>
            <person name="Wu L."/>
            <person name="Ma J."/>
        </authorList>
    </citation>
    <scope>NUCLEOTIDE SEQUENCE [LARGE SCALE GENOMIC DNA]</scope>
    <source>
        <strain evidence="2">CCUG 58938</strain>
    </source>
</reference>
<dbReference type="InterPro" id="IPR011989">
    <property type="entry name" value="ARM-like"/>
</dbReference>
<protein>
    <recommendedName>
        <fullName evidence="3">HEAT repeat domain-containing protein</fullName>
    </recommendedName>
</protein>
<dbReference type="RefSeq" id="WP_377579753.1">
    <property type="nucleotide sequence ID" value="NZ_JBHTKA010000004.1"/>
</dbReference>